<dbReference type="Proteomes" id="UP001370348">
    <property type="component" value="Chromosome"/>
</dbReference>
<evidence type="ECO:0000256" key="1">
    <source>
        <dbReference type="ARBA" id="ARBA00010088"/>
    </source>
</evidence>
<proteinExistence type="inferred from homology"/>
<dbReference type="PANTHER" id="PTHR43248">
    <property type="entry name" value="2-SUCCINYL-6-HYDROXY-2,4-CYCLOHEXADIENE-1-CARBOXYLATE SYNTHASE"/>
    <property type="match status" value="1"/>
</dbReference>
<name>A0ABZ2LVZ3_9BACT</name>
<sequence>MGSNLPTLSHTFVTAPDHAPSRWIFFLHGILGSGNNFRTLARRWVLAQPSLGLVLVDLRMHGRSQGFEGPHTIESAARDLATLEPTVAERGGSVAGVVGHSFGGKVALQYVAQRAEAGRALDEAWIIDSTPGARPNAAGSESTVRVYNLLRSLPPLFPTRAAFNEALADGGLDIGMIQWLAMNVDKTEGGFRFRLDLDAIGALLQDYFARDFWPVVESPPGTSVHLIIGGRSLVLDEADRERAARAAKNDPRVTVDIIPDAGHWVHVDAPDALFDVLSQPGPATNG</sequence>
<evidence type="ECO:0000256" key="2">
    <source>
        <dbReference type="ARBA" id="ARBA00022801"/>
    </source>
</evidence>
<evidence type="ECO:0000313" key="5">
    <source>
        <dbReference type="Proteomes" id="UP001370348"/>
    </source>
</evidence>
<dbReference type="PANTHER" id="PTHR43248:SF3">
    <property type="entry name" value="AB HYDROLASE-1 DOMAIN-CONTAINING PROTEIN"/>
    <property type="match status" value="1"/>
</dbReference>
<dbReference type="InterPro" id="IPR000073">
    <property type="entry name" value="AB_hydrolase_1"/>
</dbReference>
<gene>
    <name evidence="4" type="ORF">LZC94_40110</name>
</gene>
<reference evidence="4 5" key="1">
    <citation type="submission" date="2021-12" db="EMBL/GenBank/DDBJ databases">
        <title>Discovery of the Pendulisporaceae a myxobacterial family with distinct sporulation behavior and unique specialized metabolism.</title>
        <authorList>
            <person name="Garcia R."/>
            <person name="Popoff A."/>
            <person name="Bader C.D."/>
            <person name="Loehr J."/>
            <person name="Walesch S."/>
            <person name="Walt C."/>
            <person name="Boldt J."/>
            <person name="Bunk B."/>
            <person name="Haeckl F.J.F.P.J."/>
            <person name="Gunesch A.P."/>
            <person name="Birkelbach J."/>
            <person name="Nuebel U."/>
            <person name="Pietschmann T."/>
            <person name="Bach T."/>
            <person name="Mueller R."/>
        </authorList>
    </citation>
    <scope>NUCLEOTIDE SEQUENCE [LARGE SCALE GENOMIC DNA]</scope>
    <source>
        <strain evidence="4 5">MSr11954</strain>
    </source>
</reference>
<dbReference type="EMBL" id="CP089984">
    <property type="protein sequence ID" value="WXB14023.1"/>
    <property type="molecule type" value="Genomic_DNA"/>
</dbReference>
<accession>A0ABZ2LVZ3</accession>
<dbReference type="InterPro" id="IPR029058">
    <property type="entry name" value="AB_hydrolase_fold"/>
</dbReference>
<dbReference type="RefSeq" id="WP_394823639.1">
    <property type="nucleotide sequence ID" value="NZ_CP089984.1"/>
</dbReference>
<organism evidence="4 5">
    <name type="scientific">Pendulispora albinea</name>
    <dbReference type="NCBI Taxonomy" id="2741071"/>
    <lineage>
        <taxon>Bacteria</taxon>
        <taxon>Pseudomonadati</taxon>
        <taxon>Myxococcota</taxon>
        <taxon>Myxococcia</taxon>
        <taxon>Myxococcales</taxon>
        <taxon>Sorangiineae</taxon>
        <taxon>Pendulisporaceae</taxon>
        <taxon>Pendulispora</taxon>
    </lineage>
</organism>
<feature type="domain" description="AB hydrolase-1" evidence="3">
    <location>
        <begin position="24"/>
        <end position="275"/>
    </location>
</feature>
<dbReference type="GO" id="GO:0016787">
    <property type="term" value="F:hydrolase activity"/>
    <property type="evidence" value="ECO:0007669"/>
    <property type="project" value="UniProtKB-KW"/>
</dbReference>
<dbReference type="Gene3D" id="3.40.50.1820">
    <property type="entry name" value="alpha/beta hydrolase"/>
    <property type="match status" value="1"/>
</dbReference>
<dbReference type="Pfam" id="PF12697">
    <property type="entry name" value="Abhydrolase_6"/>
    <property type="match status" value="1"/>
</dbReference>
<protein>
    <submittedName>
        <fullName evidence="4">Alpha/beta hydrolase</fullName>
    </submittedName>
</protein>
<evidence type="ECO:0000313" key="4">
    <source>
        <dbReference type="EMBL" id="WXB14023.1"/>
    </source>
</evidence>
<dbReference type="SUPFAM" id="SSF53474">
    <property type="entry name" value="alpha/beta-Hydrolases"/>
    <property type="match status" value="1"/>
</dbReference>
<keyword evidence="2 4" id="KW-0378">Hydrolase</keyword>
<comment type="similarity">
    <text evidence="1">Belongs to the peptidase S33 family.</text>
</comment>
<dbReference type="InterPro" id="IPR051601">
    <property type="entry name" value="Serine_prot/Carboxylest_S33"/>
</dbReference>
<evidence type="ECO:0000259" key="3">
    <source>
        <dbReference type="Pfam" id="PF12697"/>
    </source>
</evidence>
<keyword evidence="5" id="KW-1185">Reference proteome</keyword>